<feature type="domain" description="Aminotransferase class V" evidence="9">
    <location>
        <begin position="116"/>
        <end position="397"/>
    </location>
</feature>
<evidence type="ECO:0000313" key="11">
    <source>
        <dbReference type="Proteomes" id="UP000178042"/>
    </source>
</evidence>
<dbReference type="InterPro" id="IPR015424">
    <property type="entry name" value="PyrdxlP-dep_Trfase"/>
</dbReference>
<dbReference type="Gene3D" id="3.90.1150.10">
    <property type="entry name" value="Aspartate Aminotransferase, domain 1"/>
    <property type="match status" value="1"/>
</dbReference>
<dbReference type="Proteomes" id="UP000178042">
    <property type="component" value="Unassembled WGS sequence"/>
</dbReference>
<keyword evidence="3" id="KW-0808">Transferase</keyword>
<dbReference type="EMBL" id="MFLD01000021">
    <property type="protein sequence ID" value="OGG60044.1"/>
    <property type="molecule type" value="Genomic_DNA"/>
</dbReference>
<evidence type="ECO:0000256" key="1">
    <source>
        <dbReference type="ARBA" id="ARBA00001933"/>
    </source>
</evidence>
<keyword evidence="4" id="KW-0479">Metal-binding</keyword>
<comment type="similarity">
    <text evidence="2">Belongs to the class-V pyridoxal-phosphate-dependent aminotransferase family. NifS/IscS subfamily.</text>
</comment>
<dbReference type="PANTHER" id="PTHR11601">
    <property type="entry name" value="CYSTEINE DESULFURYLASE FAMILY MEMBER"/>
    <property type="match status" value="1"/>
</dbReference>
<reference evidence="10 11" key="1">
    <citation type="journal article" date="2016" name="Nat. Commun.">
        <title>Thousands of microbial genomes shed light on interconnected biogeochemical processes in an aquifer system.</title>
        <authorList>
            <person name="Anantharaman K."/>
            <person name="Brown C.T."/>
            <person name="Hug L.A."/>
            <person name="Sharon I."/>
            <person name="Castelle C.J."/>
            <person name="Probst A.J."/>
            <person name="Thomas B.C."/>
            <person name="Singh A."/>
            <person name="Wilkins M.J."/>
            <person name="Karaoz U."/>
            <person name="Brodie E.L."/>
            <person name="Williams K.H."/>
            <person name="Hubbard S.S."/>
            <person name="Banfield J.F."/>
        </authorList>
    </citation>
    <scope>NUCLEOTIDE SEQUENCE [LARGE SCALE GENOMIC DNA]</scope>
</reference>
<evidence type="ECO:0000256" key="7">
    <source>
        <dbReference type="ARBA" id="ARBA00023014"/>
    </source>
</evidence>
<evidence type="ECO:0000256" key="8">
    <source>
        <dbReference type="ARBA" id="ARBA00050776"/>
    </source>
</evidence>
<keyword evidence="6" id="KW-0408">Iron</keyword>
<evidence type="ECO:0000256" key="3">
    <source>
        <dbReference type="ARBA" id="ARBA00022679"/>
    </source>
</evidence>
<dbReference type="Gene3D" id="3.40.640.10">
    <property type="entry name" value="Type I PLP-dependent aspartate aminotransferase-like (Major domain)"/>
    <property type="match status" value="1"/>
</dbReference>
<evidence type="ECO:0000313" key="10">
    <source>
        <dbReference type="EMBL" id="OGG60044.1"/>
    </source>
</evidence>
<dbReference type="AlphaFoldDB" id="A0A1F6DF44"/>
<evidence type="ECO:0000259" key="9">
    <source>
        <dbReference type="Pfam" id="PF00266"/>
    </source>
</evidence>
<evidence type="ECO:0000256" key="4">
    <source>
        <dbReference type="ARBA" id="ARBA00022723"/>
    </source>
</evidence>
<organism evidence="10 11">
    <name type="scientific">Candidatus Kaiserbacteria bacterium RIFCSPHIGHO2_02_FULL_49_16</name>
    <dbReference type="NCBI Taxonomy" id="1798490"/>
    <lineage>
        <taxon>Bacteria</taxon>
        <taxon>Candidatus Kaiseribacteriota</taxon>
    </lineage>
</organism>
<sequence length="413" mass="44198">MGLFSKSRIYLDYASAMPILDSAVRAMREAEKLVGNPGSIHDDGVKASRSLENSRARIAAELGCKPGEILFTSGITESNNLAILGYAKKVEFLRSDLSSEDGSASGGKGFQGRTLENTHWLTTSIEHASVLACFLHIKDMGGNVSFVKPDAHGIVSATAFKKELREETAFVSLGWANNEIGVIQPIAEISRVIHEHEKKHGSTIIFHSDAGQAPLYLPASAHSLGVDLLSIGAAKLYGPHGIGALFKDDRAELAPIILGGGQELGLRSGTENVALAAGFAEAFNCVARERASESKRLAYLRDMLAEGLASQITGIVINGDTKHTLPHMLNISVPDIAGEYFVLSLDRACIFISTKSACGEGTEKSSRVVAALMGEPWRAQNSLRFSLGRETAEGDIKEAIKECVAIVARLQLR</sequence>
<keyword evidence="7" id="KW-0411">Iron-sulfur</keyword>
<proteinExistence type="inferred from homology"/>
<dbReference type="SUPFAM" id="SSF53383">
    <property type="entry name" value="PLP-dependent transferases"/>
    <property type="match status" value="1"/>
</dbReference>
<dbReference type="PANTHER" id="PTHR11601:SF34">
    <property type="entry name" value="CYSTEINE DESULFURASE"/>
    <property type="match status" value="1"/>
</dbReference>
<dbReference type="GO" id="GO:0046872">
    <property type="term" value="F:metal ion binding"/>
    <property type="evidence" value="ECO:0007669"/>
    <property type="project" value="UniProtKB-KW"/>
</dbReference>
<dbReference type="Pfam" id="PF00266">
    <property type="entry name" value="Aminotran_5"/>
    <property type="match status" value="2"/>
</dbReference>
<comment type="cofactor">
    <cofactor evidence="1">
        <name>pyridoxal 5'-phosphate</name>
        <dbReference type="ChEBI" id="CHEBI:597326"/>
    </cofactor>
</comment>
<evidence type="ECO:0000256" key="5">
    <source>
        <dbReference type="ARBA" id="ARBA00022898"/>
    </source>
</evidence>
<dbReference type="GO" id="GO:0051536">
    <property type="term" value="F:iron-sulfur cluster binding"/>
    <property type="evidence" value="ECO:0007669"/>
    <property type="project" value="UniProtKB-KW"/>
</dbReference>
<dbReference type="GO" id="GO:0031071">
    <property type="term" value="F:cysteine desulfurase activity"/>
    <property type="evidence" value="ECO:0007669"/>
    <property type="project" value="UniProtKB-EC"/>
</dbReference>
<dbReference type="Gene3D" id="1.10.260.50">
    <property type="match status" value="1"/>
</dbReference>
<protein>
    <recommendedName>
        <fullName evidence="9">Aminotransferase class V domain-containing protein</fullName>
    </recommendedName>
</protein>
<dbReference type="InterPro" id="IPR016454">
    <property type="entry name" value="Cysteine_dSase"/>
</dbReference>
<gene>
    <name evidence="10" type="ORF">A3C86_03125</name>
</gene>
<evidence type="ECO:0000256" key="6">
    <source>
        <dbReference type="ARBA" id="ARBA00023004"/>
    </source>
</evidence>
<accession>A0A1F6DF44</accession>
<name>A0A1F6DF44_9BACT</name>
<keyword evidence="5" id="KW-0663">Pyridoxal phosphate</keyword>
<comment type="catalytic activity">
    <reaction evidence="8">
        <text>(sulfur carrier)-H + L-cysteine = (sulfur carrier)-SH + L-alanine</text>
        <dbReference type="Rhea" id="RHEA:43892"/>
        <dbReference type="Rhea" id="RHEA-COMP:14737"/>
        <dbReference type="Rhea" id="RHEA-COMP:14739"/>
        <dbReference type="ChEBI" id="CHEBI:29917"/>
        <dbReference type="ChEBI" id="CHEBI:35235"/>
        <dbReference type="ChEBI" id="CHEBI:57972"/>
        <dbReference type="ChEBI" id="CHEBI:64428"/>
        <dbReference type="EC" id="2.8.1.7"/>
    </reaction>
</comment>
<comment type="caution">
    <text evidence="10">The sequence shown here is derived from an EMBL/GenBank/DDBJ whole genome shotgun (WGS) entry which is preliminary data.</text>
</comment>
<dbReference type="PIRSF" id="PIRSF005572">
    <property type="entry name" value="NifS"/>
    <property type="match status" value="1"/>
</dbReference>
<dbReference type="InterPro" id="IPR015422">
    <property type="entry name" value="PyrdxlP-dep_Trfase_small"/>
</dbReference>
<dbReference type="InterPro" id="IPR015421">
    <property type="entry name" value="PyrdxlP-dep_Trfase_major"/>
</dbReference>
<feature type="domain" description="Aminotransferase class V" evidence="9">
    <location>
        <begin position="9"/>
        <end position="89"/>
    </location>
</feature>
<evidence type="ECO:0000256" key="2">
    <source>
        <dbReference type="ARBA" id="ARBA00006490"/>
    </source>
</evidence>
<dbReference type="InterPro" id="IPR000192">
    <property type="entry name" value="Aminotrans_V_dom"/>
</dbReference>